<evidence type="ECO:0000256" key="10">
    <source>
        <dbReference type="ARBA" id="ARBA00024323"/>
    </source>
</evidence>
<proteinExistence type="inferred from homology"/>
<organism evidence="14 15">
    <name type="scientific">Phanerochaete carnosa (strain HHB-10118-sp)</name>
    <name type="common">White-rot fungus</name>
    <name type="synonym">Peniophora carnosa</name>
    <dbReference type="NCBI Taxonomy" id="650164"/>
    <lineage>
        <taxon>Eukaryota</taxon>
        <taxon>Fungi</taxon>
        <taxon>Dikarya</taxon>
        <taxon>Basidiomycota</taxon>
        <taxon>Agaricomycotina</taxon>
        <taxon>Agaricomycetes</taxon>
        <taxon>Polyporales</taxon>
        <taxon>Phanerochaetaceae</taxon>
        <taxon>Phanerochaete</taxon>
    </lineage>
</organism>
<evidence type="ECO:0000259" key="13">
    <source>
        <dbReference type="SMART" id="SM00563"/>
    </source>
</evidence>
<dbReference type="SUPFAM" id="SSF69593">
    <property type="entry name" value="Glycerol-3-phosphate (1)-acyltransferase"/>
    <property type="match status" value="1"/>
</dbReference>
<dbReference type="GeneID" id="18908882"/>
<keyword evidence="8" id="KW-0472">Membrane</keyword>
<reference evidence="14 15" key="1">
    <citation type="journal article" date="2012" name="BMC Genomics">
        <title>Comparative genomics of the white-rot fungi, Phanerochaete carnosa and P. chrysosporium, to elucidate the genetic basis of the distinct wood types they colonize.</title>
        <authorList>
            <person name="Suzuki H."/>
            <person name="MacDonald J."/>
            <person name="Syed K."/>
            <person name="Salamov A."/>
            <person name="Hori C."/>
            <person name="Aerts A."/>
            <person name="Henrissat B."/>
            <person name="Wiebenga A."/>
            <person name="vanKuyk P.A."/>
            <person name="Barry K."/>
            <person name="Lindquist E."/>
            <person name="LaButti K."/>
            <person name="Lapidus A."/>
            <person name="Lucas S."/>
            <person name="Coutinho P."/>
            <person name="Gong Y."/>
            <person name="Samejima M."/>
            <person name="Mahadevan R."/>
            <person name="Abou-Zaid M."/>
            <person name="de Vries R.P."/>
            <person name="Igarashi K."/>
            <person name="Yadav J.S."/>
            <person name="Grigoriev I.V."/>
            <person name="Master E.R."/>
        </authorList>
    </citation>
    <scope>NUCLEOTIDE SEQUENCE [LARGE SCALE GENOMIC DNA]</scope>
    <source>
        <strain evidence="14 15">HHB-10118-sp</strain>
    </source>
</reference>
<evidence type="ECO:0000256" key="2">
    <source>
        <dbReference type="ARBA" id="ARBA00010524"/>
    </source>
</evidence>
<dbReference type="InterPro" id="IPR002123">
    <property type="entry name" value="Plipid/glycerol_acylTrfase"/>
</dbReference>
<evidence type="ECO:0000256" key="7">
    <source>
        <dbReference type="ARBA" id="ARBA00023128"/>
    </source>
</evidence>
<evidence type="ECO:0000256" key="8">
    <source>
        <dbReference type="ARBA" id="ARBA00023136"/>
    </source>
</evidence>
<dbReference type="AlphaFoldDB" id="K5VIK5"/>
<dbReference type="OrthoDB" id="193467at2759"/>
<evidence type="ECO:0000256" key="11">
    <source>
        <dbReference type="ARBA" id="ARBA00047906"/>
    </source>
</evidence>
<dbReference type="PANTHER" id="PTHR12497:SF0">
    <property type="entry name" value="TAFAZZIN"/>
    <property type="match status" value="1"/>
</dbReference>
<dbReference type="GO" id="GO:0005743">
    <property type="term" value="C:mitochondrial inner membrane"/>
    <property type="evidence" value="ECO:0007669"/>
    <property type="project" value="UniProtKB-SubCell"/>
</dbReference>
<dbReference type="GO" id="GO:0047184">
    <property type="term" value="F:1-acylglycerophosphocholine O-acyltransferase activity"/>
    <property type="evidence" value="ECO:0007669"/>
    <property type="project" value="TreeGrafter"/>
</dbReference>
<dbReference type="CDD" id="cd07989">
    <property type="entry name" value="LPLAT_AGPAT-like"/>
    <property type="match status" value="1"/>
</dbReference>
<keyword evidence="9" id="KW-0012">Acyltransferase</keyword>
<keyword evidence="7" id="KW-0496">Mitochondrion</keyword>
<dbReference type="SMART" id="SM00563">
    <property type="entry name" value="PlsC"/>
    <property type="match status" value="1"/>
</dbReference>
<dbReference type="GO" id="GO:0035965">
    <property type="term" value="P:cardiolipin acyl-chain remodeling"/>
    <property type="evidence" value="ECO:0007669"/>
    <property type="project" value="TreeGrafter"/>
</dbReference>
<dbReference type="Proteomes" id="UP000008370">
    <property type="component" value="Unassembled WGS sequence"/>
</dbReference>
<evidence type="ECO:0000256" key="4">
    <source>
        <dbReference type="ARBA" id="ARBA00022787"/>
    </source>
</evidence>
<name>K5VIK5_PHACS</name>
<dbReference type="HOGENOM" id="CLU_046747_0_1_1"/>
<evidence type="ECO:0000256" key="1">
    <source>
        <dbReference type="ARBA" id="ARBA00004137"/>
    </source>
</evidence>
<dbReference type="PRINTS" id="PR00979">
    <property type="entry name" value="TAFAZZIN"/>
</dbReference>
<dbReference type="PANTHER" id="PTHR12497">
    <property type="entry name" value="TAZ PROTEIN TAFAZZIN"/>
    <property type="match status" value="1"/>
</dbReference>
<dbReference type="STRING" id="650164.K5VIK5"/>
<evidence type="ECO:0000256" key="3">
    <source>
        <dbReference type="ARBA" id="ARBA00022679"/>
    </source>
</evidence>
<dbReference type="GO" id="GO:0007007">
    <property type="term" value="P:inner mitochondrial membrane organization"/>
    <property type="evidence" value="ECO:0007669"/>
    <property type="project" value="TreeGrafter"/>
</dbReference>
<accession>K5VIK5</accession>
<evidence type="ECO:0000256" key="5">
    <source>
        <dbReference type="ARBA" id="ARBA00022792"/>
    </source>
</evidence>
<dbReference type="GO" id="GO:0005741">
    <property type="term" value="C:mitochondrial outer membrane"/>
    <property type="evidence" value="ECO:0007669"/>
    <property type="project" value="UniProtKB-SubCell"/>
</dbReference>
<evidence type="ECO:0000256" key="12">
    <source>
        <dbReference type="RuleBase" id="RU365062"/>
    </source>
</evidence>
<keyword evidence="15" id="KW-1185">Reference proteome</keyword>
<dbReference type="InterPro" id="IPR000872">
    <property type="entry name" value="Tafazzin"/>
</dbReference>
<evidence type="ECO:0000256" key="6">
    <source>
        <dbReference type="ARBA" id="ARBA00023098"/>
    </source>
</evidence>
<keyword evidence="3" id="KW-0808">Transferase</keyword>
<comment type="subcellular location">
    <subcellularLocation>
        <location evidence="1">Mitochondrion inner membrane</location>
        <topology evidence="1">Peripheral membrane protein</topology>
        <orientation evidence="1">Intermembrane side</orientation>
    </subcellularLocation>
    <subcellularLocation>
        <location evidence="10">Mitochondrion outer membrane</location>
        <topology evidence="10">Peripheral membrane protein</topology>
        <orientation evidence="10">Intermembrane side</orientation>
    </subcellularLocation>
</comment>
<dbReference type="Pfam" id="PF01553">
    <property type="entry name" value="Acyltransferase"/>
    <property type="match status" value="1"/>
</dbReference>
<sequence length="254" mass="28840">MSSIVTRLTLGTAGLTCKTFLNSGYCSSVTVTGFENLRQALKDERRRGGKGVITSEYHAQLDDPLTWGILPWRWCFQPRMVRWSLGAADIIFTNPLFSAFFRSGQVLETFRGQGIYQPAVDVAIENLNHGEWIHLFGEGKVHQPGRYLPAPKLEEQPIFKWGVGRILMEAEQPPTIIPMWLTGYEDLMPEGRSWPWKLFPKRGVALSVTFGEPILADKIRKPKQMRVARLRSEITALLQREVTTLGRNVLSRKS</sequence>
<gene>
    <name evidence="14" type="ORF">PHACADRAFT_151674</name>
</gene>
<comment type="similarity">
    <text evidence="2 12">Belongs to the taffazin family.</text>
</comment>
<feature type="domain" description="Phospholipid/glycerol acyltransferase" evidence="13">
    <location>
        <begin position="51"/>
        <end position="184"/>
    </location>
</feature>
<dbReference type="InParanoid" id="K5VIK5"/>
<evidence type="ECO:0000313" key="14">
    <source>
        <dbReference type="EMBL" id="EKM51113.1"/>
    </source>
</evidence>
<keyword evidence="4" id="KW-1000">Mitochondrion outer membrane</keyword>
<evidence type="ECO:0000256" key="9">
    <source>
        <dbReference type="ARBA" id="ARBA00023315"/>
    </source>
</evidence>
<evidence type="ECO:0000313" key="15">
    <source>
        <dbReference type="Proteomes" id="UP000008370"/>
    </source>
</evidence>
<dbReference type="EMBL" id="JH930477">
    <property type="protein sequence ID" value="EKM51113.1"/>
    <property type="molecule type" value="Genomic_DNA"/>
</dbReference>
<protein>
    <recommendedName>
        <fullName evidence="12">Tafazzin family protein</fullName>
    </recommendedName>
</protein>
<dbReference type="KEGG" id="pco:PHACADRAFT_151674"/>
<keyword evidence="5" id="KW-0999">Mitochondrion inner membrane</keyword>
<keyword evidence="6" id="KW-0443">Lipid metabolism</keyword>
<dbReference type="RefSeq" id="XP_007400269.1">
    <property type="nucleotide sequence ID" value="XM_007400207.1"/>
</dbReference>
<comment type="catalytic activity">
    <reaction evidence="11">
        <text>1'-[1,2-diacyl-sn-glycero-3-phospho],3'-[1-acyl-sn-glycero-3-phospho]-glycerol + a 1,2-diacyl-sn-glycero-3-phosphocholine = a cardiolipin + a 1-acyl-sn-glycero-3-phosphocholine</text>
        <dbReference type="Rhea" id="RHEA:33731"/>
        <dbReference type="ChEBI" id="CHEBI:57643"/>
        <dbReference type="ChEBI" id="CHEBI:58168"/>
        <dbReference type="ChEBI" id="CHEBI:62237"/>
        <dbReference type="ChEBI" id="CHEBI:64743"/>
    </reaction>
    <physiologicalReaction direction="left-to-right" evidence="11">
        <dbReference type="Rhea" id="RHEA:33732"/>
    </physiologicalReaction>
    <physiologicalReaction direction="right-to-left" evidence="11">
        <dbReference type="Rhea" id="RHEA:33733"/>
    </physiologicalReaction>
</comment>